<dbReference type="AlphaFoldDB" id="A0A5J5F624"/>
<evidence type="ECO:0000313" key="1">
    <source>
        <dbReference type="EMBL" id="KAA8912168.1"/>
    </source>
</evidence>
<evidence type="ECO:0000313" key="2">
    <source>
        <dbReference type="Proteomes" id="UP000326924"/>
    </source>
</evidence>
<sequence>MNSELMIVPKTRDNRNEDHRVNRLRKRYQQNRRSAWQKYSTRLTVIHQCSTPGGRRPSSTLRRDDGATTHVTGGTVDRTQVLAYHKHTIITAEHSSEATAAIDVCETRLMCPLDEEEHMVHAGDFAHPVTS</sequence>
<accession>A0A5J5F624</accession>
<dbReference type="EMBL" id="VXIS01000027">
    <property type="protein sequence ID" value="KAA8912168.1"/>
    <property type="molecule type" value="Genomic_DNA"/>
</dbReference>
<dbReference type="InParanoid" id="A0A5J5F624"/>
<keyword evidence="2" id="KW-1185">Reference proteome</keyword>
<organism evidence="1 2">
    <name type="scientific">Sphaerosporella brunnea</name>
    <dbReference type="NCBI Taxonomy" id="1250544"/>
    <lineage>
        <taxon>Eukaryota</taxon>
        <taxon>Fungi</taxon>
        <taxon>Dikarya</taxon>
        <taxon>Ascomycota</taxon>
        <taxon>Pezizomycotina</taxon>
        <taxon>Pezizomycetes</taxon>
        <taxon>Pezizales</taxon>
        <taxon>Pyronemataceae</taxon>
        <taxon>Sphaerosporella</taxon>
    </lineage>
</organism>
<comment type="caution">
    <text evidence="1">The sequence shown here is derived from an EMBL/GenBank/DDBJ whole genome shotgun (WGS) entry which is preliminary data.</text>
</comment>
<protein>
    <submittedName>
        <fullName evidence="1">Uncharacterized protein</fullName>
    </submittedName>
</protein>
<name>A0A5J5F624_9PEZI</name>
<reference evidence="1 2" key="1">
    <citation type="submission" date="2019-09" db="EMBL/GenBank/DDBJ databases">
        <title>Draft genome of the ectomycorrhizal ascomycete Sphaerosporella brunnea.</title>
        <authorList>
            <consortium name="DOE Joint Genome Institute"/>
            <person name="Benucci G.M."/>
            <person name="Marozzi G."/>
            <person name="Antonielli L."/>
            <person name="Sanchez S."/>
            <person name="Marco P."/>
            <person name="Wang X."/>
            <person name="Falini L.B."/>
            <person name="Barry K."/>
            <person name="Haridas S."/>
            <person name="Lipzen A."/>
            <person name="Labutti K."/>
            <person name="Grigoriev I.V."/>
            <person name="Murat C."/>
            <person name="Martin F."/>
            <person name="Albertini E."/>
            <person name="Donnini D."/>
            <person name="Bonito G."/>
        </authorList>
    </citation>
    <scope>NUCLEOTIDE SEQUENCE [LARGE SCALE GENOMIC DNA]</scope>
    <source>
        <strain evidence="1 2">Sb_GMNB300</strain>
    </source>
</reference>
<dbReference type="Proteomes" id="UP000326924">
    <property type="component" value="Unassembled WGS sequence"/>
</dbReference>
<gene>
    <name evidence="1" type="ORF">FN846DRAFT_903790</name>
</gene>
<proteinExistence type="predicted"/>